<dbReference type="RefSeq" id="XP_073798050.1">
    <property type="nucleotide sequence ID" value="XM_073941949.1"/>
</dbReference>
<organism evidence="1 2">
    <name type="scientific">Danio rerio</name>
    <name type="common">Zebrafish</name>
    <name type="synonym">Brachydanio rerio</name>
    <dbReference type="NCBI Taxonomy" id="7955"/>
    <lineage>
        <taxon>Eukaryota</taxon>
        <taxon>Metazoa</taxon>
        <taxon>Chordata</taxon>
        <taxon>Craniata</taxon>
        <taxon>Vertebrata</taxon>
        <taxon>Euteleostomi</taxon>
        <taxon>Actinopterygii</taxon>
        <taxon>Neopterygii</taxon>
        <taxon>Teleostei</taxon>
        <taxon>Ostariophysi</taxon>
        <taxon>Cypriniformes</taxon>
        <taxon>Danionidae</taxon>
        <taxon>Danioninae</taxon>
        <taxon>Danio</taxon>
    </lineage>
</organism>
<reference evidence="2" key="1">
    <citation type="submission" date="2025-08" db="UniProtKB">
        <authorList>
            <consortium name="RefSeq"/>
        </authorList>
    </citation>
    <scope>IDENTIFICATION</scope>
    <source>
        <strain evidence="2">Tuebingen</strain>
        <tissue evidence="2">Fibroblasts and whole tissue</tissue>
    </source>
</reference>
<evidence type="ECO:0000313" key="2">
    <source>
        <dbReference type="RefSeq" id="XP_073798050.1"/>
    </source>
</evidence>
<gene>
    <name evidence="2" type="primary">scamp2</name>
    <name evidence="2" type="synonym">wu:fe48e09</name>
    <name evidence="2" type="synonym">zgc:56290</name>
    <name evidence="2" type="synonym">zgc:77037</name>
</gene>
<name>A0AC58IUY8_DANRE</name>
<evidence type="ECO:0000313" key="1">
    <source>
        <dbReference type="Proteomes" id="UP000000437"/>
    </source>
</evidence>
<sequence length="209" mass="21878">MFWRVWLISPLTQRQALTSASPSSGSSSSLPAPSSAGSGPSIRPSGLTAPSISSSSSSFSSLKSSFPSSRLWGFPNGETDVFLFLSLRASLPALTVFCCWTSCKTLASCLQFVALQCSSSLIGWISAISVIGSNKAVGAIMMVVAAFFTAAAALSVVLLKMVHSHYRRTGASFQKAQQEFSQGVLTNRTFQSAATSAATTAAQSSLQRN</sequence>
<protein>
    <submittedName>
        <fullName evidence="2">Secretory carrier-associated membrane protein 2 isoform X1</fullName>
    </submittedName>
</protein>
<accession>A0AC58IUY8</accession>
<proteinExistence type="predicted"/>
<dbReference type="Proteomes" id="UP000000437">
    <property type="component" value="Chromosome 25"/>
</dbReference>
<keyword evidence="1" id="KW-1185">Reference proteome</keyword>